<feature type="region of interest" description="Disordered" evidence="1">
    <location>
        <begin position="47"/>
        <end position="66"/>
    </location>
</feature>
<accession>A0A381SJS7</accession>
<gene>
    <name evidence="2" type="ORF">METZ01_LOCUS57149</name>
</gene>
<reference evidence="2" key="1">
    <citation type="submission" date="2018-05" db="EMBL/GenBank/DDBJ databases">
        <authorList>
            <person name="Lanie J.A."/>
            <person name="Ng W.-L."/>
            <person name="Kazmierczak K.M."/>
            <person name="Andrzejewski T.M."/>
            <person name="Davidsen T.M."/>
            <person name="Wayne K.J."/>
            <person name="Tettelin H."/>
            <person name="Glass J.I."/>
            <person name="Rusch D."/>
            <person name="Podicherti R."/>
            <person name="Tsui H.-C.T."/>
            <person name="Winkler M.E."/>
        </authorList>
    </citation>
    <scope>NUCLEOTIDE SEQUENCE</scope>
</reference>
<dbReference type="EMBL" id="UINC01003210">
    <property type="protein sequence ID" value="SVA04295.1"/>
    <property type="molecule type" value="Genomic_DNA"/>
</dbReference>
<name>A0A381SJS7_9ZZZZ</name>
<feature type="compositionally biased region" description="Polar residues" evidence="1">
    <location>
        <begin position="56"/>
        <end position="66"/>
    </location>
</feature>
<organism evidence="2">
    <name type="scientific">marine metagenome</name>
    <dbReference type="NCBI Taxonomy" id="408172"/>
    <lineage>
        <taxon>unclassified sequences</taxon>
        <taxon>metagenomes</taxon>
        <taxon>ecological metagenomes</taxon>
    </lineage>
</organism>
<evidence type="ECO:0000313" key="2">
    <source>
        <dbReference type="EMBL" id="SVA04295.1"/>
    </source>
</evidence>
<proteinExistence type="predicted"/>
<evidence type="ECO:0000256" key="1">
    <source>
        <dbReference type="SAM" id="MobiDB-lite"/>
    </source>
</evidence>
<dbReference type="AlphaFoldDB" id="A0A381SJS7"/>
<protein>
    <submittedName>
        <fullName evidence="2">Uncharacterized protein</fullName>
    </submittedName>
</protein>
<sequence>MEDTTSAVPINSMTDEEIRQELTDNGVTLHHKTGTKKLASTLADVRTKEYKEDTKTSTSNLSGSTEASRAAKAKHLAAMQTKEKLAMKLVRVVVTPNDPNMANYPGLIFSVGASGLNNGRMIKKFVPFNNEEGWHVPVILLNQIENGQMQKFRTVTRANGEKVLEPYLTKKFNVRILDPLTGEEVERVLAASKAAGFSVGATN</sequence>